<accession>A0A0F8X9G6</accession>
<comment type="caution">
    <text evidence="1">The sequence shown here is derived from an EMBL/GenBank/DDBJ whole genome shotgun (WGS) entry which is preliminary data.</text>
</comment>
<dbReference type="EMBL" id="LAZR01060385">
    <property type="protein sequence ID" value="KKK65787.1"/>
    <property type="molecule type" value="Genomic_DNA"/>
</dbReference>
<protein>
    <recommendedName>
        <fullName evidence="2">CARDB domain-containing protein</fullName>
    </recommendedName>
</protein>
<reference evidence="1" key="1">
    <citation type="journal article" date="2015" name="Nature">
        <title>Complex archaea that bridge the gap between prokaryotes and eukaryotes.</title>
        <authorList>
            <person name="Spang A."/>
            <person name="Saw J.H."/>
            <person name="Jorgensen S.L."/>
            <person name="Zaremba-Niedzwiedzka K."/>
            <person name="Martijn J."/>
            <person name="Lind A.E."/>
            <person name="van Eijk R."/>
            <person name="Schleper C."/>
            <person name="Guy L."/>
            <person name="Ettema T.J."/>
        </authorList>
    </citation>
    <scope>NUCLEOTIDE SEQUENCE</scope>
</reference>
<dbReference type="AlphaFoldDB" id="A0A0F8X9G6"/>
<gene>
    <name evidence="1" type="ORF">LCGC14_2970610</name>
</gene>
<feature type="non-terminal residue" evidence="1">
    <location>
        <position position="1"/>
    </location>
</feature>
<sequence length="147" mass="16803">YTLNLTRSILYHYSDFFRVLPYTWTDDIFFLPRSNSSKNVSAYGQTSTKPVINITATNYGGADFNLSIYVNQSFSCLNLTWDTDNTVPTGNKINTTYQEMTTNHGYLTNQSIWLWADLEQCNASDLMILSPELELESYCVNCLWVGS</sequence>
<name>A0A0F8X9G6_9ZZZZ</name>
<evidence type="ECO:0008006" key="2">
    <source>
        <dbReference type="Google" id="ProtNLM"/>
    </source>
</evidence>
<evidence type="ECO:0000313" key="1">
    <source>
        <dbReference type="EMBL" id="KKK65787.1"/>
    </source>
</evidence>
<proteinExistence type="predicted"/>
<organism evidence="1">
    <name type="scientific">marine sediment metagenome</name>
    <dbReference type="NCBI Taxonomy" id="412755"/>
    <lineage>
        <taxon>unclassified sequences</taxon>
        <taxon>metagenomes</taxon>
        <taxon>ecological metagenomes</taxon>
    </lineage>
</organism>